<evidence type="ECO:0008006" key="3">
    <source>
        <dbReference type="Google" id="ProtNLM"/>
    </source>
</evidence>
<organism evidence="1 2">
    <name type="scientific">Paenibacillus residui</name>
    <dbReference type="NCBI Taxonomy" id="629724"/>
    <lineage>
        <taxon>Bacteria</taxon>
        <taxon>Bacillati</taxon>
        <taxon>Bacillota</taxon>
        <taxon>Bacilli</taxon>
        <taxon>Bacillales</taxon>
        <taxon>Paenibacillaceae</taxon>
        <taxon>Paenibacillus</taxon>
    </lineage>
</organism>
<reference evidence="2" key="1">
    <citation type="journal article" date="2019" name="Int. J. Syst. Evol. Microbiol.">
        <title>The Global Catalogue of Microorganisms (GCM) 10K type strain sequencing project: providing services to taxonomists for standard genome sequencing and annotation.</title>
        <authorList>
            <consortium name="The Broad Institute Genomics Platform"/>
            <consortium name="The Broad Institute Genome Sequencing Center for Infectious Disease"/>
            <person name="Wu L."/>
            <person name="Ma J."/>
        </authorList>
    </citation>
    <scope>NUCLEOTIDE SEQUENCE [LARGE SCALE GENOMIC DNA]</scope>
    <source>
        <strain evidence="2">CCUG 57263</strain>
    </source>
</reference>
<evidence type="ECO:0000313" key="1">
    <source>
        <dbReference type="EMBL" id="MFD0867905.1"/>
    </source>
</evidence>
<sequence>MKLKATLILLALFAGTTLIVFLLMYGTGNPNLRQNTARDLPSHDAARAYVLDHKLLASVDQIQALYPGGPAFLMLSGRDDNGQVKYVWVAGPDESIEVYGTALESEGVPETDIAEALKKKGIETDQIAEIYAVPRDYTSKKIVWYVREKGEKRHMLWYEYETGELYWEAYGEPTAWERDKAFQSFRKDG</sequence>
<dbReference type="EMBL" id="JBHTIU010000007">
    <property type="protein sequence ID" value="MFD0867905.1"/>
    <property type="molecule type" value="Genomic_DNA"/>
</dbReference>
<gene>
    <name evidence="1" type="ORF">ACFQ03_01910</name>
</gene>
<evidence type="ECO:0000313" key="2">
    <source>
        <dbReference type="Proteomes" id="UP001597120"/>
    </source>
</evidence>
<dbReference type="RefSeq" id="WP_144940723.1">
    <property type="nucleotide sequence ID" value="NZ_JBHTIU010000007.1"/>
</dbReference>
<name>A0ABW3D7N1_9BACL</name>
<protein>
    <recommendedName>
        <fullName evidence="3">DUF5590 domain-containing protein</fullName>
    </recommendedName>
</protein>
<keyword evidence="2" id="KW-1185">Reference proteome</keyword>
<comment type="caution">
    <text evidence="1">The sequence shown here is derived from an EMBL/GenBank/DDBJ whole genome shotgun (WGS) entry which is preliminary data.</text>
</comment>
<proteinExistence type="predicted"/>
<accession>A0ABW3D7N1</accession>
<dbReference type="Proteomes" id="UP001597120">
    <property type="component" value="Unassembled WGS sequence"/>
</dbReference>